<organism evidence="3 4">
    <name type="scientific">Ehrlichia minasensis</name>
    <dbReference type="NCBI Taxonomy" id="1242993"/>
    <lineage>
        <taxon>Bacteria</taxon>
        <taxon>Pseudomonadati</taxon>
        <taxon>Pseudomonadota</taxon>
        <taxon>Alphaproteobacteria</taxon>
        <taxon>Rickettsiales</taxon>
        <taxon>Anaplasmataceae</taxon>
        <taxon>Ehrlichia</taxon>
    </lineage>
</organism>
<evidence type="ECO:0000259" key="2">
    <source>
        <dbReference type="Pfam" id="PF00149"/>
    </source>
</evidence>
<dbReference type="EMBL" id="QOHL01000014">
    <property type="protein sequence ID" value="RZB12591.1"/>
    <property type="molecule type" value="Genomic_DNA"/>
</dbReference>
<sequence length="431" mass="48694">MKVMLIKIKFFFILLILLSTSADAKPLFTWSQVASNNKLSVRVIVLEGENCPVVNVDGKKLEMTVRALPQKGVFDDKVCELLVPQTTEEIFIDNIEVPVINPQIRTIAIIADTGCIVSFWRGKLYQQRCTSSEEWPLKKILSNVGQHAPDLIIHVGDYLYRADKCVDVEKCGDVRGGDNDETWKADWLDPSMLVADKAPFLFVRGNHENCDRSYRGWFRYLDAHQSMSSADVCNNFTDSWVFNASRLDSGNLDFYVFDSSFGDEKNVLDSDIENLKKQFFSLFKVKSSNIWFLTHRPLWSYTTHVKGGDIYYGNTSQQKAFGDLFPDTVSVILSGHMHLSQVLDLERVQEEKYVPMQMIAGNGGALLHGVPEDKLLVKNIRIGDVIANTITNELDFGFAIVTMQEPGLTGNVIVTLYNASGKKVRQFHVQQ</sequence>
<reference evidence="3 4" key="1">
    <citation type="submission" date="2018-06" db="EMBL/GenBank/DDBJ databases">
        <title>Complete Genome Sequence of Ehrlichia minasensis Isolated From Cattle.</title>
        <authorList>
            <person name="Aguiar D.M."/>
            <person name="Araujo J.P.A.Jr."/>
            <person name="Nakazato L."/>
            <person name="Bard E."/>
            <person name="Cabezas-Cruz A."/>
        </authorList>
    </citation>
    <scope>NUCLEOTIDE SEQUENCE [LARGE SCALE GENOMIC DNA]</scope>
    <source>
        <strain evidence="3 4">B11</strain>
    </source>
</reference>
<feature type="domain" description="Calcineurin-like phosphoesterase" evidence="2">
    <location>
        <begin position="106"/>
        <end position="338"/>
    </location>
</feature>
<dbReference type="InterPro" id="IPR004843">
    <property type="entry name" value="Calcineurin-like_PHP"/>
</dbReference>
<dbReference type="InterPro" id="IPR029052">
    <property type="entry name" value="Metallo-depent_PP-like"/>
</dbReference>
<gene>
    <name evidence="3" type="ORF">DRF75_03415</name>
</gene>
<dbReference type="Pfam" id="PF00149">
    <property type="entry name" value="Metallophos"/>
    <property type="match status" value="1"/>
</dbReference>
<dbReference type="AlphaFoldDB" id="A0A4Q6I410"/>
<comment type="caution">
    <text evidence="3">The sequence shown here is derived from an EMBL/GenBank/DDBJ whole genome shotgun (WGS) entry which is preliminary data.</text>
</comment>
<dbReference type="SUPFAM" id="SSF56300">
    <property type="entry name" value="Metallo-dependent phosphatases"/>
    <property type="match status" value="1"/>
</dbReference>
<dbReference type="STRING" id="1242993.ehr_00265"/>
<feature type="signal peptide" evidence="1">
    <location>
        <begin position="1"/>
        <end position="24"/>
    </location>
</feature>
<protein>
    <submittedName>
        <fullName evidence="3">Metallophosphoesterase</fullName>
    </submittedName>
</protein>
<dbReference type="RefSeq" id="WP_129992652.1">
    <property type="nucleotide sequence ID" value="NZ_QOHL01000014.1"/>
</dbReference>
<accession>A0A4Q6I410</accession>
<proteinExistence type="predicted"/>
<dbReference type="Proteomes" id="UP000293377">
    <property type="component" value="Unassembled WGS sequence"/>
</dbReference>
<evidence type="ECO:0000313" key="4">
    <source>
        <dbReference type="Proteomes" id="UP000293377"/>
    </source>
</evidence>
<keyword evidence="1" id="KW-0732">Signal</keyword>
<dbReference type="Gene3D" id="3.60.21.10">
    <property type="match status" value="1"/>
</dbReference>
<feature type="chain" id="PRO_5020811534" evidence="1">
    <location>
        <begin position="25"/>
        <end position="431"/>
    </location>
</feature>
<dbReference type="GO" id="GO:0016787">
    <property type="term" value="F:hydrolase activity"/>
    <property type="evidence" value="ECO:0007669"/>
    <property type="project" value="InterPro"/>
</dbReference>
<keyword evidence="4" id="KW-1185">Reference proteome</keyword>
<name>A0A4Q6I410_9RICK</name>
<evidence type="ECO:0000313" key="3">
    <source>
        <dbReference type="EMBL" id="RZB12591.1"/>
    </source>
</evidence>
<evidence type="ECO:0000256" key="1">
    <source>
        <dbReference type="SAM" id="SignalP"/>
    </source>
</evidence>